<sequence length="1152" mass="135420">MIKSSIENDLLGYTQKIYDEGIFNKHNEKINAEDFFCRLFKLIYGWSDLVNLNYLESNSAGIDLYSANQKIAIQITTIQSKEKEKVEGTIKKVLKHHSDKKIEGIICLFIKDNGPLKNINVNELSEEFGIKIKIRTTKNIIGDFHRFPSPEKKIRISEIVKQETSSDFKGIDSLEIFEPYYNRKISKYTTPESLIYFSAFEKNKIQEIQELFNNDKIKEYCILGNPCSGKSTLANAIIKKLNPYYKVYYIDLSDPDLNNYNILSEINQLSFYHTIVLLENVHDNIKLFNKVQQKIIRFPWLKGFYISRYHNSYKEEDENSIRNIFKDIEKFRYNPNKIFEEKVSGIIDNRVKSLKDEFPQFNWYVGDFQTVLKNTDRNLLKLNIALETWISSTKKGSRIKFEKINNERIYSHFYATHKLKELDKKLLFLYSYLYSYDISFLRIKRKKDEFDLLKEKGIILNYNTSDYYYFPHKDYANLIYQSLKKERDLEIEDLLKYLKKYIKNFKTESELNITEIIIKLSYGKELKVVSTLLNQVSVLKLLSNEFSENIRDYEVFELQKAYFLSFDNLDNDLQVKYYTLFINYYIKHKLELYISKDYSVYSNLTQIANILNMILDNIFIDLNPKHKEKLNYISDLTKKISSSKPYPETVSRILNSFHFPEWLLMIEKLPTLSSIANTLSELNTSPLAKKLLIGIVNKIDIQELALKGQNLKTVQITKSLRELKKIDTAIGTDVTNNLIKHFSLDNKIASTNLSDFSKILSDLSSISPDFVEAELTESFNNGTFYRILEREKSINHISASILELKKITNSNEDLFYELVNKFFDSNVFYDLLKVQTNINSLLILFELIKRNEVGINEYIQNKLLVSIKKLILECAYDYTLYSNPKVLNIPELKSKIDNEISTELFNKILNRSKFTILDSLLRVLRAINKEKTINALNNADLNIFVQSMCNKELNMSQSLEVLFRAKSKTYSDDNLNSNPFWYDLLNEYLIIQKDNQYNYHKLNFGDFLKAFEFSLRINTEIALKHFENDFLNKLKSKENKNFTISSLFQFLRKIEIKTKSKYNREIQQFLDLNKSKFIEGIKNQNIEKTTSGLVELSKCDFGNYVDEFIYNARNTFSTKLNHIKGNKNIEKKVHADLQIIATNKSSFLLKYL</sequence>
<dbReference type="Gene3D" id="3.40.50.300">
    <property type="entry name" value="P-loop containing nucleotide triphosphate hydrolases"/>
    <property type="match status" value="1"/>
</dbReference>
<dbReference type="AlphaFoldDB" id="A0A1G7Y5E8"/>
<name>A0A1G7Y5E8_9FLAO</name>
<evidence type="ECO:0000259" key="1">
    <source>
        <dbReference type="Pfam" id="PF21941"/>
    </source>
</evidence>
<dbReference type="Proteomes" id="UP000199492">
    <property type="component" value="Unassembled WGS sequence"/>
</dbReference>
<dbReference type="RefSeq" id="WP_092466390.1">
    <property type="nucleotide sequence ID" value="NZ_FNCZ01000001.1"/>
</dbReference>
<keyword evidence="3" id="KW-1185">Reference proteome</keyword>
<evidence type="ECO:0000313" key="3">
    <source>
        <dbReference type="Proteomes" id="UP000199492"/>
    </source>
</evidence>
<protein>
    <recommendedName>
        <fullName evidence="1">SMEK domain-containing protein</fullName>
    </recommendedName>
</protein>
<reference evidence="3" key="1">
    <citation type="submission" date="2016-10" db="EMBL/GenBank/DDBJ databases">
        <authorList>
            <person name="Varghese N."/>
            <person name="Submissions S."/>
        </authorList>
    </citation>
    <scope>NUCLEOTIDE SEQUENCE [LARGE SCALE GENOMIC DNA]</scope>
    <source>
        <strain evidence="3">DSM 15363</strain>
    </source>
</reference>
<dbReference type="EMBL" id="FNCZ01000001">
    <property type="protein sequence ID" value="SDG91698.1"/>
    <property type="molecule type" value="Genomic_DNA"/>
</dbReference>
<gene>
    <name evidence="2" type="ORF">SAMN04489796_101926</name>
</gene>
<dbReference type="Pfam" id="PF21941">
    <property type="entry name" value="SMEK_N"/>
    <property type="match status" value="1"/>
</dbReference>
<dbReference type="NCBIfam" id="NF033859">
    <property type="entry name" value="SMEK_N"/>
    <property type="match status" value="1"/>
</dbReference>
<dbReference type="InterPro" id="IPR047740">
    <property type="entry name" value="SMEK_dom"/>
</dbReference>
<dbReference type="OrthoDB" id="1387476at2"/>
<dbReference type="InterPro" id="IPR027417">
    <property type="entry name" value="P-loop_NTPase"/>
</dbReference>
<dbReference type="SUPFAM" id="SSF52540">
    <property type="entry name" value="P-loop containing nucleoside triphosphate hydrolases"/>
    <property type="match status" value="1"/>
</dbReference>
<organism evidence="2 3">
    <name type="scientific">Winogradskyella thalassocola</name>
    <dbReference type="NCBI Taxonomy" id="262004"/>
    <lineage>
        <taxon>Bacteria</taxon>
        <taxon>Pseudomonadati</taxon>
        <taxon>Bacteroidota</taxon>
        <taxon>Flavobacteriia</taxon>
        <taxon>Flavobacteriales</taxon>
        <taxon>Flavobacteriaceae</taxon>
        <taxon>Winogradskyella</taxon>
    </lineage>
</organism>
<accession>A0A1G7Y5E8</accession>
<feature type="domain" description="SMEK" evidence="1">
    <location>
        <begin position="6"/>
        <end position="141"/>
    </location>
</feature>
<proteinExistence type="predicted"/>
<evidence type="ECO:0000313" key="2">
    <source>
        <dbReference type="EMBL" id="SDG91698.1"/>
    </source>
</evidence>